<dbReference type="InterPro" id="IPR017853">
    <property type="entry name" value="GH"/>
</dbReference>
<dbReference type="CDD" id="cd11346">
    <property type="entry name" value="AmyAc_plant_IsoA"/>
    <property type="match status" value="1"/>
</dbReference>
<evidence type="ECO:0000256" key="8">
    <source>
        <dbReference type="ARBA" id="ARBA00022946"/>
    </source>
</evidence>
<comment type="subcellular location">
    <subcellularLocation>
        <location evidence="1">Membrane</location>
        <topology evidence="1">Multi-pass membrane protein</topology>
    </subcellularLocation>
    <subcellularLocation>
        <location evidence="2">Plastid</location>
        <location evidence="2">Chloroplast</location>
    </subcellularLocation>
</comment>
<feature type="transmembrane region" description="Helical" evidence="12">
    <location>
        <begin position="1069"/>
        <end position="1089"/>
    </location>
</feature>
<gene>
    <name evidence="14" type="ORF">ACMD2_26172</name>
</gene>
<dbReference type="InterPro" id="IPR048650">
    <property type="entry name" value="ISOA1-3-like_C"/>
</dbReference>
<dbReference type="InterPro" id="IPR013783">
    <property type="entry name" value="Ig-like_fold"/>
</dbReference>
<dbReference type="Gene3D" id="2.60.40.1180">
    <property type="entry name" value="Golgi alpha-mannosidase II"/>
    <property type="match status" value="1"/>
</dbReference>
<evidence type="ECO:0000256" key="12">
    <source>
        <dbReference type="SAM" id="Phobius"/>
    </source>
</evidence>
<dbReference type="CDD" id="cd02856">
    <property type="entry name" value="E_set_GDE_Isoamylase_N"/>
    <property type="match status" value="1"/>
</dbReference>
<dbReference type="STRING" id="4615.A0A199W2F3"/>
<dbReference type="InterPro" id="IPR005016">
    <property type="entry name" value="TDE1/TMS"/>
</dbReference>
<dbReference type="Pfam" id="PF21156">
    <property type="entry name" value="ISOA1-3_C"/>
    <property type="match status" value="1"/>
</dbReference>
<keyword evidence="10 12" id="KW-0472">Membrane</keyword>
<evidence type="ECO:0000256" key="9">
    <source>
        <dbReference type="ARBA" id="ARBA00022989"/>
    </source>
</evidence>
<dbReference type="GO" id="GO:0019156">
    <property type="term" value="F:isoamylase activity"/>
    <property type="evidence" value="ECO:0007669"/>
    <property type="project" value="InterPro"/>
</dbReference>
<dbReference type="Pfam" id="PF02922">
    <property type="entry name" value="CBM_48"/>
    <property type="match status" value="1"/>
</dbReference>
<keyword evidence="8" id="KW-0809">Transit peptide</keyword>
<accession>A0A199W2F3</accession>
<feature type="transmembrane region" description="Helical" evidence="12">
    <location>
        <begin position="1175"/>
        <end position="1199"/>
    </location>
</feature>
<evidence type="ECO:0000256" key="2">
    <source>
        <dbReference type="ARBA" id="ARBA00004229"/>
    </source>
</evidence>
<dbReference type="SUPFAM" id="SSF51011">
    <property type="entry name" value="Glycosyl hydrolase domain"/>
    <property type="match status" value="1"/>
</dbReference>
<dbReference type="InterPro" id="IPR044096">
    <property type="entry name" value="AmyAc_plant_ISA2"/>
</dbReference>
<dbReference type="Pfam" id="PF03348">
    <property type="entry name" value="Serinc"/>
    <property type="match status" value="1"/>
</dbReference>
<dbReference type="Pfam" id="PF00128">
    <property type="entry name" value="Alpha-amylase"/>
    <property type="match status" value="1"/>
</dbReference>
<evidence type="ECO:0000256" key="4">
    <source>
        <dbReference type="ARBA" id="ARBA00008061"/>
    </source>
</evidence>
<feature type="domain" description="Glycosyl hydrolase family 13 catalytic" evidence="13">
    <location>
        <begin position="346"/>
        <end position="732"/>
    </location>
</feature>
<dbReference type="GO" id="GO:0009507">
    <property type="term" value="C:chloroplast"/>
    <property type="evidence" value="ECO:0007669"/>
    <property type="project" value="UniProtKB-SubCell"/>
</dbReference>
<organism evidence="14 15">
    <name type="scientific">Ananas comosus</name>
    <name type="common">Pineapple</name>
    <name type="synonym">Ananas ananas</name>
    <dbReference type="NCBI Taxonomy" id="4615"/>
    <lineage>
        <taxon>Eukaryota</taxon>
        <taxon>Viridiplantae</taxon>
        <taxon>Streptophyta</taxon>
        <taxon>Embryophyta</taxon>
        <taxon>Tracheophyta</taxon>
        <taxon>Spermatophyta</taxon>
        <taxon>Magnoliopsida</taxon>
        <taxon>Liliopsida</taxon>
        <taxon>Poales</taxon>
        <taxon>Bromeliaceae</taxon>
        <taxon>Bromelioideae</taxon>
        <taxon>Ananas</taxon>
    </lineage>
</organism>
<feature type="compositionally biased region" description="Basic and acidic residues" evidence="11">
    <location>
        <begin position="1116"/>
        <end position="1130"/>
    </location>
</feature>
<keyword evidence="6" id="KW-0934">Plastid</keyword>
<feature type="transmembrane region" description="Helical" evidence="12">
    <location>
        <begin position="936"/>
        <end position="956"/>
    </location>
</feature>
<reference evidence="14 15" key="1">
    <citation type="journal article" date="2016" name="DNA Res.">
        <title>The draft genome of MD-2 pineapple using hybrid error correction of long reads.</title>
        <authorList>
            <person name="Redwan R.M."/>
            <person name="Saidin A."/>
            <person name="Kumar S.V."/>
        </authorList>
    </citation>
    <scope>NUCLEOTIDE SEQUENCE [LARGE SCALE GENOMIC DNA]</scope>
    <source>
        <strain evidence="15">cv. MD2</strain>
        <tissue evidence="14">Leaf</tissue>
    </source>
</reference>
<evidence type="ECO:0000256" key="5">
    <source>
        <dbReference type="ARBA" id="ARBA00022528"/>
    </source>
</evidence>
<dbReference type="GO" id="GO:0019252">
    <property type="term" value="P:starch biosynthetic process"/>
    <property type="evidence" value="ECO:0007669"/>
    <property type="project" value="InterPro"/>
</dbReference>
<evidence type="ECO:0000259" key="13">
    <source>
        <dbReference type="SMART" id="SM00642"/>
    </source>
</evidence>
<evidence type="ECO:0000256" key="7">
    <source>
        <dbReference type="ARBA" id="ARBA00022692"/>
    </source>
</evidence>
<dbReference type="Gene3D" id="3.20.20.80">
    <property type="entry name" value="Glycosidases"/>
    <property type="match status" value="1"/>
</dbReference>
<sequence length="1205" mass="133549">MATLRFPISFGACSQNCDISKSGMMVPSAPKKILFASRRSQQVGVWCRSCRPIASSASRSPIRRLHPSVGVKIGSKEELQKGFSYTFRTDSNGIVKVVVRSEYGKYVVRFEVTFLPQFGTEEGLVLNWTMFTSDSSLLLVPCSQASEGTVTAKVPFVQNSSGSFLAELVFDASKVPFYLSFLLNSAGSEIRSHRKTNFCVPVGLGSGQPMPLGVSVSDDGLTNFSLFSKNAEGVILCLYDGIKDEPALEIELDPYINCTGDIWHVSLENVEEYVSYGYRCKGPILWRKGDRFHMKHVLLDPYAKVIGNFFPDHGGKVSLSRCLASLAKESAFDWSGDTSPCLPMEKLVVYRLNVGLCTKDKSSGLSENAAGTFSGLIEKIEYFKTLGVNAVLLEPIFPFDEKKGPYFPFHFFSPMMSYGHGRDSASGTNSMKEMIKSMHARGMEVLLEVVFSHTSEGGDAASQMISFRGIDNSSYYIVDGDVRSGANNALNCNNPIVQRLILDSLHHWVVEYHVDGFCFVNSSSLVRSSNGNNLSRPPLLEAIAFDPILSKTKIIADCWSPIDMSSMEIQFPHWKKWAEMNSRFSVDVRNFLRGEALLSDLATRICGSGDLFSSRGPAYSFNYITKNFGLPLVDLVSFSSIDLASELSWNCGEEGPTGNSSVLQTRLKQIRNFLFILFVSLGVPVLNMGDECGYSNGGSPSYNDRRPFDWNSLRTGFGLQITQFVAYLSSLRNRRGDIFQRKDFLKVENICWNGSNQTEPNWGDSSCKFLSVMFKADADGRASKLHRGDLFIGFNASDHPEVALLPEQSEGTVWLRLVDTALPFPGFFASYSDPNVHQVAGLSAYEIKSHRINTFAHTPSKEWFQTNAVLCVSLGNFLFFAIFALMMIGVKDQNDKRDAWHHGGWMAKIVFWAVLVALMFFLPNVVITIYETMSKFGSGLFLLVQVILLLDFVHTWNDAWVEKDEQKWYIALLVISVVCYLATYAFSGLLFMWFNPSGHDCGLNVFFIVMTMILAFAFAVVALHPQVNGSLLPASVISVYCAYLSYSGLSSEPPDYECNGLHLHSKQVSIGTLVLGMLTTVLSVVYSAVRAGSSTTFLSPPSSPRIGSKKPLLKAGDTESGKEESKEGEPRPVSYSYTFFHLIFALASMYSAMLLTGWTSSTSGSELIDVGWTTVWVRICTEWATGALYIWTLIAPLVLPDREFS</sequence>
<protein>
    <submittedName>
        <fullName evidence="14">Isoamylase 2, chloroplastic</fullName>
    </submittedName>
</protein>
<dbReference type="InterPro" id="IPR006047">
    <property type="entry name" value="GH13_cat_dom"/>
</dbReference>
<dbReference type="SMART" id="SM00642">
    <property type="entry name" value="Aamy"/>
    <property type="match status" value="1"/>
</dbReference>
<dbReference type="AlphaFoldDB" id="A0A199W2F3"/>
<comment type="similarity">
    <text evidence="4">Belongs to the glycosyl hydrolase 13 family.</text>
</comment>
<dbReference type="InterPro" id="IPR044505">
    <property type="entry name" value="GlgX_Isoamylase_N_E_set"/>
</dbReference>
<comment type="caution">
    <text evidence="14">The sequence shown here is derived from an EMBL/GenBank/DDBJ whole genome shotgun (WGS) entry which is preliminary data.</text>
</comment>
<dbReference type="Gene3D" id="2.60.40.10">
    <property type="entry name" value="Immunoglobulins"/>
    <property type="match status" value="1"/>
</dbReference>
<keyword evidence="9 12" id="KW-1133">Transmembrane helix</keyword>
<evidence type="ECO:0000313" key="15">
    <source>
        <dbReference type="Proteomes" id="UP000092600"/>
    </source>
</evidence>
<comment type="similarity">
    <text evidence="3">Belongs to the TDE1 family.</text>
</comment>
<dbReference type="PANTHER" id="PTHR43002">
    <property type="entry name" value="GLYCOGEN DEBRANCHING ENZYME"/>
    <property type="match status" value="1"/>
</dbReference>
<dbReference type="InterPro" id="IPR013780">
    <property type="entry name" value="Glyco_hydro_b"/>
</dbReference>
<dbReference type="SUPFAM" id="SSF81296">
    <property type="entry name" value="E set domains"/>
    <property type="match status" value="1"/>
</dbReference>
<keyword evidence="5" id="KW-0150">Chloroplast</keyword>
<keyword evidence="7 12" id="KW-0812">Transmembrane</keyword>
<evidence type="ECO:0000256" key="6">
    <source>
        <dbReference type="ARBA" id="ARBA00022640"/>
    </source>
</evidence>
<feature type="transmembrane region" description="Helical" evidence="12">
    <location>
        <begin position="1005"/>
        <end position="1023"/>
    </location>
</feature>
<dbReference type="InterPro" id="IPR014756">
    <property type="entry name" value="Ig_E-set"/>
</dbReference>
<evidence type="ECO:0000256" key="10">
    <source>
        <dbReference type="ARBA" id="ARBA00023136"/>
    </source>
</evidence>
<evidence type="ECO:0000256" key="11">
    <source>
        <dbReference type="SAM" id="MobiDB-lite"/>
    </source>
</evidence>
<dbReference type="InterPro" id="IPR004193">
    <property type="entry name" value="Glyco_hydro_13_N"/>
</dbReference>
<dbReference type="Proteomes" id="UP000092600">
    <property type="component" value="Unassembled WGS sequence"/>
</dbReference>
<dbReference type="GO" id="GO:0016020">
    <property type="term" value="C:membrane"/>
    <property type="evidence" value="ECO:0007669"/>
    <property type="project" value="UniProtKB-SubCell"/>
</dbReference>
<proteinExistence type="inferred from homology"/>
<evidence type="ECO:0000256" key="3">
    <source>
        <dbReference type="ARBA" id="ARBA00006665"/>
    </source>
</evidence>
<feature type="transmembrane region" description="Helical" evidence="12">
    <location>
        <begin position="863"/>
        <end position="888"/>
    </location>
</feature>
<feature type="transmembrane region" description="Helical" evidence="12">
    <location>
        <begin position="968"/>
        <end position="993"/>
    </location>
</feature>
<feature type="region of interest" description="Disordered" evidence="11">
    <location>
        <begin position="1094"/>
        <end position="1131"/>
    </location>
</feature>
<dbReference type="EMBL" id="LSRQ01000346">
    <property type="protein sequence ID" value="OAY83378.1"/>
    <property type="molecule type" value="Genomic_DNA"/>
</dbReference>
<feature type="transmembrane region" description="Helical" evidence="12">
    <location>
        <begin position="909"/>
        <end position="930"/>
    </location>
</feature>
<evidence type="ECO:0000313" key="14">
    <source>
        <dbReference type="EMBL" id="OAY83378.1"/>
    </source>
</evidence>
<feature type="transmembrane region" description="Helical" evidence="12">
    <location>
        <begin position="1135"/>
        <end position="1155"/>
    </location>
</feature>
<evidence type="ECO:0000256" key="1">
    <source>
        <dbReference type="ARBA" id="ARBA00004141"/>
    </source>
</evidence>
<name>A0A199W2F3_ANACO</name>
<dbReference type="SUPFAM" id="SSF51445">
    <property type="entry name" value="(Trans)glycosidases"/>
    <property type="match status" value="1"/>
</dbReference>